<comment type="caution">
    <text evidence="1">The sequence shown here is derived from an EMBL/GenBank/DDBJ whole genome shotgun (WGS) entry which is preliminary data.</text>
</comment>
<name>X1QQZ9_9ZZZZ</name>
<proteinExistence type="predicted"/>
<feature type="non-terminal residue" evidence="1">
    <location>
        <position position="116"/>
    </location>
</feature>
<sequence>MITEATLRMAHFYPELIPDTAMVGIAAGYEAVPPILDLRRFSPLFLELANIAVERDDQVQLIIKADKTREAITAGSLTGNPNAVLGGIAPSKFNILGRENLYYNLFSTAVESNFRS</sequence>
<dbReference type="EMBL" id="BARW01002360">
    <property type="protein sequence ID" value="GAI70668.1"/>
    <property type="molecule type" value="Genomic_DNA"/>
</dbReference>
<evidence type="ECO:0000313" key="1">
    <source>
        <dbReference type="EMBL" id="GAI70668.1"/>
    </source>
</evidence>
<accession>X1QQZ9</accession>
<protein>
    <submittedName>
        <fullName evidence="1">Uncharacterized protein</fullName>
    </submittedName>
</protein>
<reference evidence="1" key="1">
    <citation type="journal article" date="2014" name="Front. Microbiol.">
        <title>High frequency of phylogenetically diverse reductive dehalogenase-homologous genes in deep subseafloor sedimentary metagenomes.</title>
        <authorList>
            <person name="Kawai M."/>
            <person name="Futagami T."/>
            <person name="Toyoda A."/>
            <person name="Takaki Y."/>
            <person name="Nishi S."/>
            <person name="Hori S."/>
            <person name="Arai W."/>
            <person name="Tsubouchi T."/>
            <person name="Morono Y."/>
            <person name="Uchiyama I."/>
            <person name="Ito T."/>
            <person name="Fujiyama A."/>
            <person name="Inagaki F."/>
            <person name="Takami H."/>
        </authorList>
    </citation>
    <scope>NUCLEOTIDE SEQUENCE</scope>
    <source>
        <strain evidence="1">Expedition CK06-06</strain>
    </source>
</reference>
<gene>
    <name evidence="1" type="ORF">S12H4_06646</name>
</gene>
<dbReference type="AlphaFoldDB" id="X1QQZ9"/>
<organism evidence="1">
    <name type="scientific">marine sediment metagenome</name>
    <dbReference type="NCBI Taxonomy" id="412755"/>
    <lineage>
        <taxon>unclassified sequences</taxon>
        <taxon>metagenomes</taxon>
        <taxon>ecological metagenomes</taxon>
    </lineage>
</organism>